<dbReference type="OrthoDB" id="5460395at2"/>
<gene>
    <name evidence="1" type="ORF">F8A88_11265</name>
</gene>
<accession>A0A6N6N140</accession>
<keyword evidence="2" id="KW-1185">Reference proteome</keyword>
<name>A0A6N6N140_9BACT</name>
<proteinExistence type="predicted"/>
<dbReference type="RefSeq" id="WP_151151252.1">
    <property type="nucleotide sequence ID" value="NZ_WAIE01000004.1"/>
</dbReference>
<evidence type="ECO:0000313" key="2">
    <source>
        <dbReference type="Proteomes" id="UP000438699"/>
    </source>
</evidence>
<dbReference type="AlphaFoldDB" id="A0A6N6N140"/>
<sequence length="93" mass="9909">MPQRTVEELEKELGTLLGSDCPACAAQDINAALQVSGLLEAKGFSFAMKDCCPKSMTDTRWRAVFARGDEEYAVEHESSAKAVCAAAVAALQV</sequence>
<evidence type="ECO:0000313" key="1">
    <source>
        <dbReference type="EMBL" id="KAB1441509.1"/>
    </source>
</evidence>
<dbReference type="Proteomes" id="UP000438699">
    <property type="component" value="Unassembled WGS sequence"/>
</dbReference>
<comment type="caution">
    <text evidence="1">The sequence shown here is derived from an EMBL/GenBank/DDBJ whole genome shotgun (WGS) entry which is preliminary data.</text>
</comment>
<protein>
    <submittedName>
        <fullName evidence="1">Uncharacterized protein</fullName>
    </submittedName>
</protein>
<organism evidence="1 2">
    <name type="scientific">Pseudodesulfovibrio senegalensis</name>
    <dbReference type="NCBI Taxonomy" id="1721087"/>
    <lineage>
        <taxon>Bacteria</taxon>
        <taxon>Pseudomonadati</taxon>
        <taxon>Thermodesulfobacteriota</taxon>
        <taxon>Desulfovibrionia</taxon>
        <taxon>Desulfovibrionales</taxon>
        <taxon>Desulfovibrionaceae</taxon>
    </lineage>
</organism>
<reference evidence="1 2" key="1">
    <citation type="journal article" date="2017" name="Int. J. Syst. Evol. Microbiol.">
        <title>Desulfovibrio senegalensis sp. nov., a mesophilic sulfate reducer isolated from marine sediment.</title>
        <authorList>
            <person name="Thioye A."/>
            <person name="Gam Z.B.A."/>
            <person name="Mbengue M."/>
            <person name="Cayol J.L."/>
            <person name="Joseph-Bartoli M."/>
            <person name="Toure-Kane C."/>
            <person name="Labat M."/>
        </authorList>
    </citation>
    <scope>NUCLEOTIDE SEQUENCE [LARGE SCALE GENOMIC DNA]</scope>
    <source>
        <strain evidence="1 2">DSM 101509</strain>
    </source>
</reference>
<dbReference type="EMBL" id="WAIE01000004">
    <property type="protein sequence ID" value="KAB1441509.1"/>
    <property type="molecule type" value="Genomic_DNA"/>
</dbReference>